<dbReference type="InterPro" id="IPR025734">
    <property type="entry name" value="EspG"/>
</dbReference>
<dbReference type="AlphaFoldDB" id="A0A660CC71"/>
<dbReference type="Proteomes" id="UP000317303">
    <property type="component" value="Unassembled WGS sequence"/>
</dbReference>
<protein>
    <submittedName>
        <fullName evidence="5">ESAT-6 protein secretion system EspG family protein</fullName>
    </submittedName>
</protein>
<organism evidence="5 6">
    <name type="scientific">Prauserella rugosa</name>
    <dbReference type="NCBI Taxonomy" id="43354"/>
    <lineage>
        <taxon>Bacteria</taxon>
        <taxon>Bacillati</taxon>
        <taxon>Actinomycetota</taxon>
        <taxon>Actinomycetes</taxon>
        <taxon>Pseudonocardiales</taxon>
        <taxon>Pseudonocardiaceae</taxon>
        <taxon>Prauserella</taxon>
    </lineage>
</organism>
<sequence length="262" mass="27984">MAERLTPLEFDFLWESFGAGEVPYPLEVCSHGETLEQRAALRARTLPQLAERGLVDDDGRPAPLIEDWLGCLATAEVSLDSVQVDAPEVEPRLAVAAALGAQGVLVISDADGFVLDRVPADGLASTIVGLLPAERRGEEKSITVPLEQLLSGPGVDFLQRRGQAPDGSYGPDDDRKALARLNAQPRLRGGQIGANARNRAGGRTRMPVLSWFDTESGRYFTQASQGRDGRDWITIAPADAPTLRHRLSEMLAGAAGATAAPL</sequence>
<keyword evidence="6" id="KW-1185">Reference proteome</keyword>
<accession>A0A660CC71</accession>
<evidence type="ECO:0000256" key="1">
    <source>
        <dbReference type="ARBA" id="ARBA00004496"/>
    </source>
</evidence>
<evidence type="ECO:0000313" key="5">
    <source>
        <dbReference type="EMBL" id="TWH21158.1"/>
    </source>
</evidence>
<evidence type="ECO:0000256" key="3">
    <source>
        <dbReference type="ARBA" id="ARBA00022490"/>
    </source>
</evidence>
<keyword evidence="3" id="KW-0963">Cytoplasm</keyword>
<dbReference type="Pfam" id="PF14011">
    <property type="entry name" value="ESX-1_EspG"/>
    <property type="match status" value="1"/>
</dbReference>
<dbReference type="RefSeq" id="WP_030532212.1">
    <property type="nucleotide sequence ID" value="NZ_JOIJ01000007.1"/>
</dbReference>
<comment type="similarity">
    <text evidence="2">Belongs to the EspG family.</text>
</comment>
<evidence type="ECO:0000313" key="6">
    <source>
        <dbReference type="Proteomes" id="UP000317303"/>
    </source>
</evidence>
<name>A0A660CC71_9PSEU</name>
<comment type="caution">
    <text evidence="5">The sequence shown here is derived from an EMBL/GenBank/DDBJ whole genome shotgun (WGS) entry which is preliminary data.</text>
</comment>
<evidence type="ECO:0000256" key="2">
    <source>
        <dbReference type="ARBA" id="ARBA00006411"/>
    </source>
</evidence>
<evidence type="ECO:0000256" key="4">
    <source>
        <dbReference type="ARBA" id="ARBA00023186"/>
    </source>
</evidence>
<proteinExistence type="inferred from homology"/>
<comment type="subcellular location">
    <subcellularLocation>
        <location evidence="1">Cytoplasm</location>
    </subcellularLocation>
</comment>
<dbReference type="EMBL" id="VLJV01000001">
    <property type="protein sequence ID" value="TWH21158.1"/>
    <property type="molecule type" value="Genomic_DNA"/>
</dbReference>
<dbReference type="OrthoDB" id="3676008at2"/>
<gene>
    <name evidence="5" type="ORF">JD82_03012</name>
</gene>
<reference evidence="5 6" key="1">
    <citation type="submission" date="2019-07" db="EMBL/GenBank/DDBJ databases">
        <title>R&amp;d 2014.</title>
        <authorList>
            <person name="Klenk H.-P."/>
        </authorList>
    </citation>
    <scope>NUCLEOTIDE SEQUENCE [LARGE SCALE GENOMIC DNA]</scope>
    <source>
        <strain evidence="5 6">DSM 43194</strain>
    </source>
</reference>
<keyword evidence="4" id="KW-0143">Chaperone</keyword>